<dbReference type="Pfam" id="PF19909">
    <property type="entry name" value="DUF6382"/>
    <property type="match status" value="1"/>
</dbReference>
<feature type="region of interest" description="Disordered" evidence="1">
    <location>
        <begin position="261"/>
        <end position="287"/>
    </location>
</feature>
<proteinExistence type="predicted"/>
<dbReference type="CDD" id="cd00060">
    <property type="entry name" value="FHA"/>
    <property type="match status" value="1"/>
</dbReference>
<dbReference type="InterPro" id="IPR000253">
    <property type="entry name" value="FHA_dom"/>
</dbReference>
<gene>
    <name evidence="4" type="ORF">LKD42_13195</name>
</gene>
<dbReference type="Pfam" id="PF00498">
    <property type="entry name" value="FHA"/>
    <property type="match status" value="1"/>
</dbReference>
<feature type="transmembrane region" description="Helical" evidence="2">
    <location>
        <begin position="304"/>
        <end position="324"/>
    </location>
</feature>
<evidence type="ECO:0000256" key="1">
    <source>
        <dbReference type="SAM" id="MobiDB-lite"/>
    </source>
</evidence>
<organism evidence="4 5">
    <name type="scientific">Hominisplanchenecus faecis</name>
    <dbReference type="NCBI Taxonomy" id="2885351"/>
    <lineage>
        <taxon>Bacteria</taxon>
        <taxon>Bacillati</taxon>
        <taxon>Bacillota</taxon>
        <taxon>Clostridia</taxon>
        <taxon>Lachnospirales</taxon>
        <taxon>Lachnospiraceae</taxon>
        <taxon>Hominisplanchenecus</taxon>
    </lineage>
</organism>
<feature type="domain" description="FHA" evidence="3">
    <location>
        <begin position="406"/>
        <end position="456"/>
    </location>
</feature>
<dbReference type="SUPFAM" id="SSF49879">
    <property type="entry name" value="SMAD/FHA domain"/>
    <property type="match status" value="1"/>
</dbReference>
<dbReference type="PROSITE" id="PS50006">
    <property type="entry name" value="FHA_DOMAIN"/>
    <property type="match status" value="1"/>
</dbReference>
<feature type="transmembrane region" description="Helical" evidence="2">
    <location>
        <begin position="330"/>
        <end position="349"/>
    </location>
</feature>
<dbReference type="SMART" id="SM00240">
    <property type="entry name" value="FHA"/>
    <property type="match status" value="1"/>
</dbReference>
<name>A0ABS8EY97_9FIRM</name>
<protein>
    <submittedName>
        <fullName evidence="4">FHA domain-containing protein</fullName>
    </submittedName>
</protein>
<sequence>MDVSYRRDKDHNYMILDAPGELTGEEYQVRMLVGNHIPHLLKCNRRMMDGKAVFFYEVTGMQPMFRVFEKRQINQEEMVELLQDIKEALENTQRYLLDGNQLLFEPEFLFFHTQTREWNLCYLPTYDGNMTESFRKLSEYLLKRLDHSDEQAVMLGYEVYSKASEENYRISEVLQMIYQVGRKNCAQEEGLPEDPEQSEKVKISKKSEVSEQENFEDLCSEDSFFEQEESEYTIPENIENIKTAKQREKGISKNENDMQRRTDEYRGQAEQKKQIQNKKTTGLKKSMKHKKTARCKKKAKYKKYAGYVVIFILLAAVAAVLVEFEVLSTVQAGGMLFLAASIFIYVAGIQKENFQKGERKKSQVSDDFDEEMGTCILQQGKNIKIAVLVSLNPEEYVNILLYREETRIGKEGRQADVCINRDVISRVHAKILRREEEYFLMDLDSTNGTYINGKRLGGDGMEKLQQGDRVSFADLEYIFQLQ</sequence>
<dbReference type="RefSeq" id="WP_248835991.1">
    <property type="nucleotide sequence ID" value="NZ_JAJEQE010000060.1"/>
</dbReference>
<feature type="compositionally biased region" description="Basic and acidic residues" evidence="1">
    <location>
        <begin position="197"/>
        <end position="209"/>
    </location>
</feature>
<dbReference type="EMBL" id="JAJEQE010000060">
    <property type="protein sequence ID" value="MCC2150181.1"/>
    <property type="molecule type" value="Genomic_DNA"/>
</dbReference>
<accession>A0ABS8EY97</accession>
<dbReference type="Proteomes" id="UP001299235">
    <property type="component" value="Unassembled WGS sequence"/>
</dbReference>
<dbReference type="PANTHER" id="PTHR23308">
    <property type="entry name" value="NUCLEAR INHIBITOR OF PROTEIN PHOSPHATASE-1"/>
    <property type="match status" value="1"/>
</dbReference>
<keyword evidence="2" id="KW-1133">Transmembrane helix</keyword>
<evidence type="ECO:0000313" key="4">
    <source>
        <dbReference type="EMBL" id="MCC2150181.1"/>
    </source>
</evidence>
<dbReference type="Gene3D" id="2.60.200.20">
    <property type="match status" value="1"/>
</dbReference>
<keyword evidence="2" id="KW-0472">Membrane</keyword>
<evidence type="ECO:0000259" key="3">
    <source>
        <dbReference type="PROSITE" id="PS50006"/>
    </source>
</evidence>
<dbReference type="InterPro" id="IPR008984">
    <property type="entry name" value="SMAD_FHA_dom_sf"/>
</dbReference>
<keyword evidence="2" id="KW-0812">Transmembrane</keyword>
<evidence type="ECO:0000256" key="2">
    <source>
        <dbReference type="SAM" id="Phobius"/>
    </source>
</evidence>
<evidence type="ECO:0000313" key="5">
    <source>
        <dbReference type="Proteomes" id="UP001299235"/>
    </source>
</evidence>
<feature type="compositionally biased region" description="Basic and acidic residues" evidence="1">
    <location>
        <begin position="261"/>
        <end position="273"/>
    </location>
</feature>
<reference evidence="4 5" key="1">
    <citation type="submission" date="2021-10" db="EMBL/GenBank/DDBJ databases">
        <title>Anaerobic single-cell dispensing facilitates the cultivation of human gut bacteria.</title>
        <authorList>
            <person name="Afrizal A."/>
        </authorList>
    </citation>
    <scope>NUCLEOTIDE SEQUENCE [LARGE SCALE GENOMIC DNA]</scope>
    <source>
        <strain evidence="4 5">CLA-AA-H246</strain>
    </source>
</reference>
<comment type="caution">
    <text evidence="4">The sequence shown here is derived from an EMBL/GenBank/DDBJ whole genome shotgun (WGS) entry which is preliminary data.</text>
</comment>
<dbReference type="InterPro" id="IPR045962">
    <property type="entry name" value="DUF6382"/>
</dbReference>
<dbReference type="InterPro" id="IPR050923">
    <property type="entry name" value="Cell_Proc_Reg/RNA_Proc"/>
</dbReference>
<keyword evidence="5" id="KW-1185">Reference proteome</keyword>
<feature type="region of interest" description="Disordered" evidence="1">
    <location>
        <begin position="187"/>
        <end position="209"/>
    </location>
</feature>